<comment type="caution">
    <text evidence="1">The sequence shown here is derived from an EMBL/GenBank/DDBJ whole genome shotgun (WGS) entry which is preliminary data.</text>
</comment>
<dbReference type="AlphaFoldDB" id="A0A843YYS9"/>
<accession>A0A843YYS9</accession>
<gene>
    <name evidence="1" type="ORF">GEV47_16880</name>
</gene>
<dbReference type="Proteomes" id="UP000451565">
    <property type="component" value="Unassembled WGS sequence"/>
</dbReference>
<dbReference type="RefSeq" id="WP_153235988.1">
    <property type="nucleotide sequence ID" value="NZ_WINI01000009.1"/>
</dbReference>
<reference evidence="1 2" key="1">
    <citation type="submission" date="2019-10" db="EMBL/GenBank/DDBJ databases">
        <title>Glaciimonas soli sp. nov., a psychrophilic bacterium isolated from the forest soil of a high elevation mountain in Taiwan.</title>
        <authorList>
            <person name="Wang L.-T."/>
            <person name="Shieh W.Y."/>
        </authorList>
    </citation>
    <scope>NUCLEOTIDE SEQUENCE [LARGE SCALE GENOMIC DNA]</scope>
    <source>
        <strain evidence="1 2">GS1</strain>
    </source>
</reference>
<name>A0A843YYS9_9BURK</name>
<protein>
    <submittedName>
        <fullName evidence="1">Uncharacterized protein</fullName>
    </submittedName>
</protein>
<proteinExistence type="predicted"/>
<sequence length="1264" mass="142961">MAAKFTIKSTIGKASYPIMKWINATQLAEWSKQINARASFIDMVADLIRAGVPDADHFRFPGGDKAQVRGFDGDLECATQLPYIPKGSSKWEFGVSPGSEKVEKDYVKRTTNTPENIRKENTLVLVSLHTWDNGNKNCAIWLKEKKDENAWHDVMFIDGTQLESWLELHPAVAARYARGALRLAPPSGVQSIDEFWDTYSTRFKPTLTEAVLLCDREDQATAILQKLAGTPQAFMYGAESSDDVIAFAVAAIRTAAIETRYMLEARTLIVESTDAVRFLEKKEGLTFITRGQADIHAGMLGRNAPTLSAAVGVQAKNQESLVRPSASSLGKALQTMGFADDDAYQRARNCGRSITILQRQMTSGPIKDPEWLAYCENLLPAIFAGGWSTKSLLDKDMLKALSDMPSYDQFEKGLRPTFNLSDPPIDRVNDVWQIRSPTDALPYFFHLIGEPELKRFKEAAISVFGRPIQQPTADEKFQFSYEAPQDFSSWLRDGLAQTMLQFATIAQDGGMVITNKTPQEFVNEIISELPEWGKSHQTIRALRHQLSIIAEAAPSPFLLALESMLEGDVAEISNIFSESEDFFAPASLHVEILFALETLAWDAKLLPRVSLVLAKLASIDPGGKLMNRPINTLRSIFLSWSPNTYATLDQRTPCIDSIIKSRPQIGWNLLLKLLPSSYDTNDRTRKPRFRDSMPRNPEKLTYGVVWKSNSWIIERALLEARNDENRILALIERMTFFPPPERSKTLDLIDSYLVAHPSEEGHPVWFSLQDKVRCYQAYPQVEWAVPDDELQTFLAVLERHAPQDMLAKMRWLFDDWMPQALVLGENPINKIEIARIEAVEEIKIALGVPGIIKLIERVKLPHLIAATLAESSLSVDECFELFKKLVDGRDKYIDFARTLSGIASQKYDVKWNDYLVDYLRTNPIAPEVVAKLLLNWPCTPVTWQIVSSLGKEVDVAYWKKMETLPQKSNMDDLLFAVNKFRTSGRALDVFGAAFNRISEFSGPLILMLLDEGVGELNANPQRDGTMLSYQIQCAFEVLQQKTDVTIEEIARREYVYLPLLGRSGKELLLHDLMAKDASFYFEIFSSIFRGDDEEQEEPTEIEKARARLSYDLLSTFHTIPGASAEGVDMTTLNDWIHKVRNHAKETMRVDITDQYIGTLLAHCPFDHMDKLWPHTSMRSLLEVLNNDEIERGIVIERFNMRGVHSRAIGEGGAQERELAAKYRNWADGMNSFRRTYAMLQSIADDWDSQASSEDVRAEQEKLKR</sequence>
<dbReference type="EMBL" id="WINI01000009">
    <property type="protein sequence ID" value="MQR02352.1"/>
    <property type="molecule type" value="Genomic_DNA"/>
</dbReference>
<evidence type="ECO:0000313" key="1">
    <source>
        <dbReference type="EMBL" id="MQR02352.1"/>
    </source>
</evidence>
<keyword evidence="2" id="KW-1185">Reference proteome</keyword>
<dbReference type="OrthoDB" id="9796370at2"/>
<organism evidence="1 2">
    <name type="scientific">Glaciimonas soli</name>
    <dbReference type="NCBI Taxonomy" id="2590999"/>
    <lineage>
        <taxon>Bacteria</taxon>
        <taxon>Pseudomonadati</taxon>
        <taxon>Pseudomonadota</taxon>
        <taxon>Betaproteobacteria</taxon>
        <taxon>Burkholderiales</taxon>
        <taxon>Oxalobacteraceae</taxon>
        <taxon>Glaciimonas</taxon>
    </lineage>
</organism>
<evidence type="ECO:0000313" key="2">
    <source>
        <dbReference type="Proteomes" id="UP000451565"/>
    </source>
</evidence>